<dbReference type="Proteomes" id="UP000249891">
    <property type="component" value="Unassembled WGS sequence"/>
</dbReference>
<evidence type="ECO:0000313" key="1">
    <source>
        <dbReference type="EMBL" id="SQA78041.1"/>
    </source>
</evidence>
<organism evidence="1 2">
    <name type="scientific">Capnocytophaga ochracea</name>
    <dbReference type="NCBI Taxonomy" id="1018"/>
    <lineage>
        <taxon>Bacteria</taxon>
        <taxon>Pseudomonadati</taxon>
        <taxon>Bacteroidota</taxon>
        <taxon>Flavobacteriia</taxon>
        <taxon>Flavobacteriales</taxon>
        <taxon>Flavobacteriaceae</taxon>
        <taxon>Capnocytophaga</taxon>
    </lineage>
</organism>
<accession>A0A2X2RNN0</accession>
<protein>
    <submittedName>
        <fullName evidence="1">Uncharacterized protein</fullName>
    </submittedName>
</protein>
<reference evidence="1 2" key="1">
    <citation type="submission" date="2018-06" db="EMBL/GenBank/DDBJ databases">
        <authorList>
            <consortium name="Pathogen Informatics"/>
            <person name="Doyle S."/>
        </authorList>
    </citation>
    <scope>NUCLEOTIDE SEQUENCE [LARGE SCALE GENOMIC DNA]</scope>
    <source>
        <strain evidence="1 2">NCTC11546</strain>
    </source>
</reference>
<evidence type="ECO:0000313" key="2">
    <source>
        <dbReference type="Proteomes" id="UP000249891"/>
    </source>
</evidence>
<dbReference type="RefSeq" id="WP_128091339.1">
    <property type="nucleotide sequence ID" value="NZ_UARG01000017.1"/>
</dbReference>
<dbReference type="EMBL" id="UARG01000017">
    <property type="protein sequence ID" value="SQA78041.1"/>
    <property type="molecule type" value="Genomic_DNA"/>
</dbReference>
<proteinExistence type="predicted"/>
<gene>
    <name evidence="1" type="ORF">NCTC11546_01267</name>
</gene>
<name>A0A2X2RNN0_CAPOC</name>
<sequence length="351" mass="41401">MYDIRYAKKEDLPLIIEFLDTHWKKNHSLVVSKKLMDFQHLNPITGDYNFIIAKNRQTKKLDALLGFIPVYQYDIKLYKDKDIWGAIVKVRKDISKDIAADLAVYLWELYFNIENANSYGSIGLSNDAIKVYKALRNFVNTVNQYYILNNSVENFKIAKVGHNEKLNKKENVFIKKVIIKDNFDIEPLTEESIQAGEYRPKKSIEYLKNRYLYHPIYRYKFWGVFVEDKLKAIWVIRIVKVETAKALRIVDMYGAGAEVLPCLYNQIQKLLSKYEAEYIDCLNYGFAEEVFETMGFSKLDTSTNEVIIPNYFEPFEQQNISLYFTYKLKDKNDRYVIFKGDADQDRPNIIE</sequence>
<dbReference type="AlphaFoldDB" id="A0A2X2RNN0"/>